<evidence type="ECO:0000313" key="5">
    <source>
        <dbReference type="Proteomes" id="UP000295184"/>
    </source>
</evidence>
<sequence>MDKKVLVISASLRPGSNSHALAEQFAEGAREAGHEVELVSLRGREIQFCRGCTACQKTGSCVIRDDVAPLLEKLRAAQVVAFATPIYYYELCGQLETFLDRTEPLYGRENAFRQVYLLSAAAETEDFVPKRAESGIQGWIDCYENLELAGTVFAGGVQGPGEMAGHPALEQARAMGAAIR</sequence>
<dbReference type="SUPFAM" id="SSF52218">
    <property type="entry name" value="Flavoproteins"/>
    <property type="match status" value="1"/>
</dbReference>
<organism evidence="4 5">
    <name type="scientific">Allofournierella massiliensis</name>
    <dbReference type="NCBI Taxonomy" id="1650663"/>
    <lineage>
        <taxon>Bacteria</taxon>
        <taxon>Bacillati</taxon>
        <taxon>Bacillota</taxon>
        <taxon>Clostridia</taxon>
        <taxon>Eubacteriales</taxon>
        <taxon>Oscillospiraceae</taxon>
        <taxon>Allofournierella</taxon>
    </lineage>
</organism>
<dbReference type="STRING" id="1650663.GCA_001486665_00884"/>
<evidence type="ECO:0000313" key="4">
    <source>
        <dbReference type="EMBL" id="TCL57035.1"/>
    </source>
</evidence>
<dbReference type="RefSeq" id="WP_058963380.1">
    <property type="nucleotide sequence ID" value="NZ_CABKVM010000014.1"/>
</dbReference>
<feature type="domain" description="NADPH-dependent FMN reductase-like" evidence="3">
    <location>
        <begin position="4"/>
        <end position="118"/>
    </location>
</feature>
<dbReference type="InterPro" id="IPR005025">
    <property type="entry name" value="FMN_Rdtase-like_dom"/>
</dbReference>
<accession>A0A4R1QWB3</accession>
<keyword evidence="2" id="KW-0288">FMN</keyword>
<evidence type="ECO:0000256" key="2">
    <source>
        <dbReference type="ARBA" id="ARBA00022643"/>
    </source>
</evidence>
<evidence type="ECO:0000259" key="3">
    <source>
        <dbReference type="Pfam" id="PF03358"/>
    </source>
</evidence>
<dbReference type="Pfam" id="PF03358">
    <property type="entry name" value="FMN_red"/>
    <property type="match status" value="1"/>
</dbReference>
<dbReference type="InterPro" id="IPR051796">
    <property type="entry name" value="ISF_SsuE-like"/>
</dbReference>
<dbReference type="Gene3D" id="3.40.50.360">
    <property type="match status" value="1"/>
</dbReference>
<dbReference type="PANTHER" id="PTHR43278:SF2">
    <property type="entry name" value="IRON-SULFUR FLAVOPROTEIN"/>
    <property type="match status" value="1"/>
</dbReference>
<gene>
    <name evidence="4" type="ORF">EDD77_11129</name>
</gene>
<name>A0A4R1QWB3_9FIRM</name>
<dbReference type="InterPro" id="IPR029039">
    <property type="entry name" value="Flavoprotein-like_sf"/>
</dbReference>
<dbReference type="GO" id="GO:0016491">
    <property type="term" value="F:oxidoreductase activity"/>
    <property type="evidence" value="ECO:0007669"/>
    <property type="project" value="InterPro"/>
</dbReference>
<comment type="caution">
    <text evidence="4">The sequence shown here is derived from an EMBL/GenBank/DDBJ whole genome shotgun (WGS) entry which is preliminary data.</text>
</comment>
<dbReference type="EMBL" id="SLUM01000011">
    <property type="protein sequence ID" value="TCL57035.1"/>
    <property type="molecule type" value="Genomic_DNA"/>
</dbReference>
<evidence type="ECO:0000256" key="1">
    <source>
        <dbReference type="ARBA" id="ARBA00022630"/>
    </source>
</evidence>
<protein>
    <submittedName>
        <fullName evidence="4">NADPH-dependent FMN reductase</fullName>
    </submittedName>
</protein>
<dbReference type="Proteomes" id="UP000295184">
    <property type="component" value="Unassembled WGS sequence"/>
</dbReference>
<dbReference type="AlphaFoldDB" id="A0A4R1QWB3"/>
<keyword evidence="1" id="KW-0285">Flavoprotein</keyword>
<proteinExistence type="predicted"/>
<dbReference type="PANTHER" id="PTHR43278">
    <property type="entry name" value="NAD(P)H-DEPENDENT FMN-CONTAINING OXIDOREDUCTASE YWQN-RELATED"/>
    <property type="match status" value="1"/>
</dbReference>
<reference evidence="4 5" key="1">
    <citation type="submission" date="2019-03" db="EMBL/GenBank/DDBJ databases">
        <title>Genomic Encyclopedia of Type Strains, Phase IV (KMG-IV): sequencing the most valuable type-strain genomes for metagenomic binning, comparative biology and taxonomic classification.</title>
        <authorList>
            <person name="Goeker M."/>
        </authorList>
    </citation>
    <scope>NUCLEOTIDE SEQUENCE [LARGE SCALE GENOMIC DNA]</scope>
    <source>
        <strain evidence="4 5">DSM 100451</strain>
    </source>
</reference>
<dbReference type="OrthoDB" id="9805976at2"/>